<dbReference type="Gene3D" id="3.30.420.10">
    <property type="entry name" value="Ribonuclease H-like superfamily/Ribonuclease H"/>
    <property type="match status" value="1"/>
</dbReference>
<dbReference type="GO" id="GO:0003676">
    <property type="term" value="F:nucleic acid binding"/>
    <property type="evidence" value="ECO:0007669"/>
    <property type="project" value="InterPro"/>
</dbReference>
<sequence length="113" mass="12927">MVMHNAPFDVKFLNHELALLKRDPLKSNLVVDTLVWPGKGFREYPTTWTRCVNDSTSTRQNPNASRSSERRPMLAKVYRKMTDEHRTPPGVAAICVEHRTTGNYRPTGNPNHP</sequence>
<dbReference type="SUPFAM" id="SSF53098">
    <property type="entry name" value="Ribonuclease H-like"/>
    <property type="match status" value="1"/>
</dbReference>
<reference evidence="2 3" key="1">
    <citation type="journal article" date="2022" name="Nat. Ecol. Evol.">
        <title>A masculinizing supergene underlies an exaggerated male reproductive morph in a spider.</title>
        <authorList>
            <person name="Hendrickx F."/>
            <person name="De Corte Z."/>
            <person name="Sonet G."/>
            <person name="Van Belleghem S.M."/>
            <person name="Kostlbacher S."/>
            <person name="Vangestel C."/>
        </authorList>
    </citation>
    <scope>NUCLEOTIDE SEQUENCE [LARGE SCALE GENOMIC DNA]</scope>
    <source>
        <strain evidence="2">W744_W776</strain>
    </source>
</reference>
<keyword evidence="3" id="KW-1185">Reference proteome</keyword>
<accession>A0AAV6TE35</accession>
<protein>
    <recommendedName>
        <fullName evidence="4">DNA-directed DNA polymerase</fullName>
    </recommendedName>
</protein>
<evidence type="ECO:0000313" key="2">
    <source>
        <dbReference type="EMBL" id="KAG8156185.1"/>
    </source>
</evidence>
<organism evidence="2 3">
    <name type="scientific">Oedothorax gibbosus</name>
    <dbReference type="NCBI Taxonomy" id="931172"/>
    <lineage>
        <taxon>Eukaryota</taxon>
        <taxon>Metazoa</taxon>
        <taxon>Ecdysozoa</taxon>
        <taxon>Arthropoda</taxon>
        <taxon>Chelicerata</taxon>
        <taxon>Arachnida</taxon>
        <taxon>Araneae</taxon>
        <taxon>Araneomorphae</taxon>
        <taxon>Entelegynae</taxon>
        <taxon>Araneoidea</taxon>
        <taxon>Linyphiidae</taxon>
        <taxon>Erigoninae</taxon>
        <taxon>Oedothorax</taxon>
    </lineage>
</organism>
<feature type="non-terminal residue" evidence="2">
    <location>
        <position position="113"/>
    </location>
</feature>
<evidence type="ECO:0000313" key="3">
    <source>
        <dbReference type="Proteomes" id="UP000827092"/>
    </source>
</evidence>
<gene>
    <name evidence="2" type="ORF">JTE90_009676</name>
</gene>
<evidence type="ECO:0000256" key="1">
    <source>
        <dbReference type="SAM" id="MobiDB-lite"/>
    </source>
</evidence>
<dbReference type="Proteomes" id="UP000827092">
    <property type="component" value="Unassembled WGS sequence"/>
</dbReference>
<dbReference type="InterPro" id="IPR036397">
    <property type="entry name" value="RNaseH_sf"/>
</dbReference>
<proteinExistence type="predicted"/>
<feature type="region of interest" description="Disordered" evidence="1">
    <location>
        <begin position="52"/>
        <end position="72"/>
    </location>
</feature>
<comment type="caution">
    <text evidence="2">The sequence shown here is derived from an EMBL/GenBank/DDBJ whole genome shotgun (WGS) entry which is preliminary data.</text>
</comment>
<evidence type="ECO:0008006" key="4">
    <source>
        <dbReference type="Google" id="ProtNLM"/>
    </source>
</evidence>
<dbReference type="InterPro" id="IPR012337">
    <property type="entry name" value="RNaseH-like_sf"/>
</dbReference>
<feature type="compositionally biased region" description="Polar residues" evidence="1">
    <location>
        <begin position="52"/>
        <end position="66"/>
    </location>
</feature>
<dbReference type="AlphaFoldDB" id="A0AAV6TE35"/>
<dbReference type="EMBL" id="JAFNEN010006236">
    <property type="protein sequence ID" value="KAG8156185.1"/>
    <property type="molecule type" value="Genomic_DNA"/>
</dbReference>
<name>A0AAV6TE35_9ARAC</name>